<reference evidence="6" key="1">
    <citation type="journal article" date="2020" name="mSystems">
        <title>Genome- and Community-Level Interaction Insights into Carbon Utilization and Element Cycling Functions of Hydrothermarchaeota in Hydrothermal Sediment.</title>
        <authorList>
            <person name="Zhou Z."/>
            <person name="Liu Y."/>
            <person name="Xu W."/>
            <person name="Pan J."/>
            <person name="Luo Z.H."/>
            <person name="Li M."/>
        </authorList>
    </citation>
    <scope>NUCLEOTIDE SEQUENCE [LARGE SCALE GENOMIC DNA]</scope>
    <source>
        <strain evidence="6">SpSt-1235</strain>
    </source>
</reference>
<proteinExistence type="predicted"/>
<dbReference type="EMBL" id="DSEE01000341">
    <property type="protein sequence ID" value="HER40493.1"/>
    <property type="molecule type" value="Genomic_DNA"/>
</dbReference>
<comment type="caution">
    <text evidence="6">The sequence shown here is derived from an EMBL/GenBank/DDBJ whole genome shotgun (WGS) entry which is preliminary data.</text>
</comment>
<evidence type="ECO:0000313" key="6">
    <source>
        <dbReference type="EMBL" id="HER40493.1"/>
    </source>
</evidence>
<evidence type="ECO:0000256" key="2">
    <source>
        <dbReference type="ARBA" id="ARBA00022692"/>
    </source>
</evidence>
<dbReference type="Proteomes" id="UP000885753">
    <property type="component" value="Unassembled WGS sequence"/>
</dbReference>
<keyword evidence="4 5" id="KW-0472">Membrane</keyword>
<gene>
    <name evidence="6" type="ORF">ENO10_04650</name>
</gene>
<name>A0A7C2R3Z9_9FLAO</name>
<feature type="non-terminal residue" evidence="6">
    <location>
        <position position="114"/>
    </location>
</feature>
<dbReference type="GO" id="GO:0016020">
    <property type="term" value="C:membrane"/>
    <property type="evidence" value="ECO:0007669"/>
    <property type="project" value="UniProtKB-SubCell"/>
</dbReference>
<protein>
    <submittedName>
        <fullName evidence="6">Twin-arginine translocase subunit TatC</fullName>
    </submittedName>
</protein>
<evidence type="ECO:0000256" key="4">
    <source>
        <dbReference type="ARBA" id="ARBA00023136"/>
    </source>
</evidence>
<dbReference type="Pfam" id="PF00902">
    <property type="entry name" value="TatC"/>
    <property type="match status" value="1"/>
</dbReference>
<dbReference type="InterPro" id="IPR002033">
    <property type="entry name" value="TatC"/>
</dbReference>
<evidence type="ECO:0000256" key="5">
    <source>
        <dbReference type="SAM" id="Phobius"/>
    </source>
</evidence>
<comment type="subcellular location">
    <subcellularLocation>
        <location evidence="1">Membrane</location>
        <topology evidence="1">Multi-pass membrane protein</topology>
    </subcellularLocation>
</comment>
<keyword evidence="3 5" id="KW-1133">Transmembrane helix</keyword>
<dbReference type="AlphaFoldDB" id="A0A7C2R3Z9"/>
<sequence>MAKVEKNAGEMSFLDHLEELRWHLIRATLAVVIAATGAFLAKGFIFDVLLFGPTKADFFTYEILCRLSTFVGIEGGFCFEDMPFTIQSRTMGGQFSAHIWTSITAGFIISFPYV</sequence>
<keyword evidence="2 5" id="KW-0812">Transmembrane</keyword>
<feature type="transmembrane region" description="Helical" evidence="5">
    <location>
        <begin position="20"/>
        <end position="41"/>
    </location>
</feature>
<evidence type="ECO:0000256" key="1">
    <source>
        <dbReference type="ARBA" id="ARBA00004141"/>
    </source>
</evidence>
<evidence type="ECO:0000256" key="3">
    <source>
        <dbReference type="ARBA" id="ARBA00022989"/>
    </source>
</evidence>
<accession>A0A7C2R3Z9</accession>
<organism evidence="6">
    <name type="scientific">Salinimicrobium catena</name>
    <dbReference type="NCBI Taxonomy" id="390640"/>
    <lineage>
        <taxon>Bacteria</taxon>
        <taxon>Pseudomonadati</taxon>
        <taxon>Bacteroidota</taxon>
        <taxon>Flavobacteriia</taxon>
        <taxon>Flavobacteriales</taxon>
        <taxon>Flavobacteriaceae</taxon>
        <taxon>Salinimicrobium</taxon>
    </lineage>
</organism>